<dbReference type="RefSeq" id="WP_004819570.1">
    <property type="nucleotide sequence ID" value="NZ_UGTH01000001.1"/>
</dbReference>
<dbReference type="Pfam" id="PF00395">
    <property type="entry name" value="SLH"/>
    <property type="match status" value="1"/>
</dbReference>
<gene>
    <name evidence="2" type="ORF">NCTC11088_01412</name>
</gene>
<evidence type="ECO:0000313" key="3">
    <source>
        <dbReference type="Proteomes" id="UP000254777"/>
    </source>
</evidence>
<evidence type="ECO:0000313" key="2">
    <source>
        <dbReference type="EMBL" id="SUB75614.1"/>
    </source>
</evidence>
<organism evidence="2 3">
    <name type="scientific">Peptoniphilus indolicus</name>
    <dbReference type="NCBI Taxonomy" id="33030"/>
    <lineage>
        <taxon>Bacteria</taxon>
        <taxon>Bacillati</taxon>
        <taxon>Bacillota</taxon>
        <taxon>Tissierellia</taxon>
        <taxon>Tissierellales</taxon>
        <taxon>Peptoniphilaceae</taxon>
        <taxon>Peptoniphilus</taxon>
    </lineage>
</organism>
<proteinExistence type="predicted"/>
<accession>A0A379DCE2</accession>
<sequence length="575" mass="63920">MWQGSKESGVYGVLGKILPATNGEPDRSKGEYHKWEDKIPKQDFILKEGTNLTMAYMKVLSGVNIIVENGAVLNLYDSSIFGKITVDGGTLRVNYDTEDKFTGDIEAKNPNKLISGTSIQGQIILKNGAVLEDSYVYSHTNNLVDGGAALENIRPVVLVQGKAFIKGNVFIRGDESPTGEDKQTKKVYRGQNAMAIENGSLTIADKSSLYLYEGGTNVTTSLGGNALELKDGKVLGEGTLVAMGGVGHAPIKDENIAGYAVVGRGDISCEKVYLRSGNAYAGSEEQRAIKSNDGIKIHKNVKGKIIDSKGWDGEYREYWKRSSILYKVDSLIPNEILRPDGDEKIFGEAVPADIFKPGKKIKRVDLKSSNVYQKSIAVSLNDEGRAWLEEIKNKYENETTGQRETGHYEYRKLVRNGEGKVHKTEKTKVEEGYIEGYPDGSFKPENSITKDKEKKDEFKLKKVKFEAQGWIPTLQGIKISRYKESQEWLKAISEGRSEIKKEKGEKIEKQKHGKEGYSANIEASTLQISGLKEKDTVTIEVEGYETVTLEAKNDSWGIYYLTQVENTKKSEEERL</sequence>
<protein>
    <recommendedName>
        <fullName evidence="1">SLH domain-containing protein</fullName>
    </recommendedName>
</protein>
<dbReference type="AlphaFoldDB" id="A0A379DCE2"/>
<feature type="domain" description="SLH" evidence="1">
    <location>
        <begin position="430"/>
        <end position="450"/>
    </location>
</feature>
<dbReference type="EMBL" id="UGTH01000001">
    <property type="protein sequence ID" value="SUB75614.1"/>
    <property type="molecule type" value="Genomic_DNA"/>
</dbReference>
<evidence type="ECO:0000259" key="1">
    <source>
        <dbReference type="Pfam" id="PF00395"/>
    </source>
</evidence>
<dbReference type="Proteomes" id="UP000254777">
    <property type="component" value="Unassembled WGS sequence"/>
</dbReference>
<dbReference type="InterPro" id="IPR001119">
    <property type="entry name" value="SLH_dom"/>
</dbReference>
<name>A0A379DCE2_9FIRM</name>
<reference evidence="2 3" key="1">
    <citation type="submission" date="2018-06" db="EMBL/GenBank/DDBJ databases">
        <authorList>
            <consortium name="Pathogen Informatics"/>
            <person name="Doyle S."/>
        </authorList>
    </citation>
    <scope>NUCLEOTIDE SEQUENCE [LARGE SCALE GENOMIC DNA]</scope>
    <source>
        <strain evidence="2 3">NCTC11088</strain>
    </source>
</reference>